<evidence type="ECO:0000256" key="5">
    <source>
        <dbReference type="ARBA" id="ARBA00023012"/>
    </source>
</evidence>
<feature type="domain" description="Histidine kinase" evidence="6">
    <location>
        <begin position="1"/>
        <end position="70"/>
    </location>
</feature>
<dbReference type="PROSITE" id="PS50109">
    <property type="entry name" value="HIS_KIN"/>
    <property type="match status" value="1"/>
</dbReference>
<dbReference type="SUPFAM" id="SSF55874">
    <property type="entry name" value="ATPase domain of HSP90 chaperone/DNA topoisomerase II/histidine kinase"/>
    <property type="match status" value="1"/>
</dbReference>
<evidence type="ECO:0000256" key="4">
    <source>
        <dbReference type="ARBA" id="ARBA00022777"/>
    </source>
</evidence>
<evidence type="ECO:0000259" key="6">
    <source>
        <dbReference type="PROSITE" id="PS50109"/>
    </source>
</evidence>
<comment type="caution">
    <text evidence="7">The sequence shown here is derived from an EMBL/GenBank/DDBJ whole genome shotgun (WGS) entry which is preliminary data.</text>
</comment>
<accession>A0ABQ4EGX7</accession>
<keyword evidence="5" id="KW-0902">Two-component regulatory system</keyword>
<dbReference type="PANTHER" id="PTHR43711">
    <property type="entry name" value="TWO-COMPONENT HISTIDINE KINASE"/>
    <property type="match status" value="1"/>
</dbReference>
<proteinExistence type="predicted"/>
<evidence type="ECO:0000313" key="8">
    <source>
        <dbReference type="Proteomes" id="UP000621500"/>
    </source>
</evidence>
<evidence type="ECO:0000256" key="3">
    <source>
        <dbReference type="ARBA" id="ARBA00022679"/>
    </source>
</evidence>
<gene>
    <name evidence="7" type="ORF">Pma05_05460</name>
</gene>
<dbReference type="CDD" id="cd00075">
    <property type="entry name" value="HATPase"/>
    <property type="match status" value="1"/>
</dbReference>
<protein>
    <recommendedName>
        <fullName evidence="2">histidine kinase</fullName>
        <ecNumber evidence="2">2.7.13.3</ecNumber>
    </recommendedName>
</protein>
<dbReference type="Gene3D" id="3.30.565.10">
    <property type="entry name" value="Histidine kinase-like ATPase, C-terminal domain"/>
    <property type="match status" value="1"/>
</dbReference>
<name>A0ABQ4EGX7_9ACTN</name>
<evidence type="ECO:0000256" key="2">
    <source>
        <dbReference type="ARBA" id="ARBA00012438"/>
    </source>
</evidence>
<dbReference type="PRINTS" id="PR00344">
    <property type="entry name" value="BCTRLSENSOR"/>
</dbReference>
<keyword evidence="4" id="KW-0418">Kinase</keyword>
<evidence type="ECO:0000313" key="7">
    <source>
        <dbReference type="EMBL" id="GIG93973.1"/>
    </source>
</evidence>
<dbReference type="InterPro" id="IPR005467">
    <property type="entry name" value="His_kinase_dom"/>
</dbReference>
<dbReference type="InterPro" id="IPR004358">
    <property type="entry name" value="Sig_transdc_His_kin-like_C"/>
</dbReference>
<dbReference type="EC" id="2.7.13.3" evidence="2"/>
<sequence length="83" mass="8542">MSDLSGVGPGTNTGLFEPFRRLQDRVVSGHGTGLGLSIVRSIAHAHGGDVAAYPRDAGGLIVTVTLPLVPAPDGDAGLQRRRL</sequence>
<dbReference type="Proteomes" id="UP000621500">
    <property type="component" value="Unassembled WGS sequence"/>
</dbReference>
<reference evidence="7 8" key="1">
    <citation type="submission" date="2021-01" db="EMBL/GenBank/DDBJ databases">
        <title>Whole genome shotgun sequence of Plantactinospora mayteni NBRC 109088.</title>
        <authorList>
            <person name="Komaki H."/>
            <person name="Tamura T."/>
        </authorList>
    </citation>
    <scope>NUCLEOTIDE SEQUENCE [LARGE SCALE GENOMIC DNA]</scope>
    <source>
        <strain evidence="7 8">NBRC 109088</strain>
    </source>
</reference>
<keyword evidence="3" id="KW-0808">Transferase</keyword>
<dbReference type="InterPro" id="IPR036890">
    <property type="entry name" value="HATPase_C_sf"/>
</dbReference>
<organism evidence="7 8">
    <name type="scientific">Plantactinospora mayteni</name>
    <dbReference type="NCBI Taxonomy" id="566021"/>
    <lineage>
        <taxon>Bacteria</taxon>
        <taxon>Bacillati</taxon>
        <taxon>Actinomycetota</taxon>
        <taxon>Actinomycetes</taxon>
        <taxon>Micromonosporales</taxon>
        <taxon>Micromonosporaceae</taxon>
        <taxon>Plantactinospora</taxon>
    </lineage>
</organism>
<dbReference type="EMBL" id="BONX01000003">
    <property type="protein sequence ID" value="GIG93973.1"/>
    <property type="molecule type" value="Genomic_DNA"/>
</dbReference>
<dbReference type="PANTHER" id="PTHR43711:SF28">
    <property type="entry name" value="SENSOR HISTIDINE KINASE YXDK"/>
    <property type="match status" value="1"/>
</dbReference>
<evidence type="ECO:0000256" key="1">
    <source>
        <dbReference type="ARBA" id="ARBA00000085"/>
    </source>
</evidence>
<keyword evidence="8" id="KW-1185">Reference proteome</keyword>
<dbReference type="Pfam" id="PF02518">
    <property type="entry name" value="HATPase_c"/>
    <property type="match status" value="1"/>
</dbReference>
<dbReference type="InterPro" id="IPR050736">
    <property type="entry name" value="Sensor_HK_Regulatory"/>
</dbReference>
<dbReference type="InterPro" id="IPR003594">
    <property type="entry name" value="HATPase_dom"/>
</dbReference>
<comment type="catalytic activity">
    <reaction evidence="1">
        <text>ATP + protein L-histidine = ADP + protein N-phospho-L-histidine.</text>
        <dbReference type="EC" id="2.7.13.3"/>
    </reaction>
</comment>
<dbReference type="RefSeq" id="WP_372441426.1">
    <property type="nucleotide sequence ID" value="NZ_BAAAZQ010000002.1"/>
</dbReference>